<sequence>MDMSEESVKITKPIVGITVITIDRQKRRNAVDAQTAKKLYDAVLAFEDDPEQKVFRRGEHARHQLTPHQVAVLNGANGTFCAGYDLHTVGKSEPNISTAPDDQSFSRERSQGPMGPSRLSVKKPLICAVSGYAVAGGLELSLLGDMRVVEEDAIFGVFCRRWDVRNAANSSAQVPLIDGGTVRLRAIVGLGRALDMILTGRPVGAQEALAMGLANRVVPKGKALDEALAIAKQLLGFPQICMNSDRESCYNACYNAKSLEDALKFEFAAGRNALKMEGAAGAQRFSSGSGRHGNFSKL</sequence>
<organism evidence="4 5">
    <name type="scientific">Zasmidium cellare</name>
    <name type="common">Wine cellar mold</name>
    <name type="synonym">Racodium cellare</name>
    <dbReference type="NCBI Taxonomy" id="395010"/>
    <lineage>
        <taxon>Eukaryota</taxon>
        <taxon>Fungi</taxon>
        <taxon>Dikarya</taxon>
        <taxon>Ascomycota</taxon>
        <taxon>Pezizomycotina</taxon>
        <taxon>Dothideomycetes</taxon>
        <taxon>Dothideomycetidae</taxon>
        <taxon>Mycosphaerellales</taxon>
        <taxon>Mycosphaerellaceae</taxon>
        <taxon>Zasmidium</taxon>
    </lineage>
</organism>
<keyword evidence="5" id="KW-1185">Reference proteome</keyword>
<reference evidence="4 5" key="1">
    <citation type="journal article" date="2023" name="G3 (Bethesda)">
        <title>A chromosome-level genome assembly of Zasmidium syzygii isolated from banana leaves.</title>
        <authorList>
            <person name="van Westerhoven A.C."/>
            <person name="Mehrabi R."/>
            <person name="Talebi R."/>
            <person name="Steentjes M.B.F."/>
            <person name="Corcolon B."/>
            <person name="Chong P.A."/>
            <person name="Kema G.H.J."/>
            <person name="Seidl M.F."/>
        </authorList>
    </citation>
    <scope>NUCLEOTIDE SEQUENCE [LARGE SCALE GENOMIC DNA]</scope>
    <source>
        <strain evidence="4 5">P124</strain>
    </source>
</reference>
<accession>A0ABR0E2V7</accession>
<evidence type="ECO:0000313" key="5">
    <source>
        <dbReference type="Proteomes" id="UP001305779"/>
    </source>
</evidence>
<evidence type="ECO:0000256" key="3">
    <source>
        <dbReference type="SAM" id="MobiDB-lite"/>
    </source>
</evidence>
<dbReference type="Gene3D" id="3.90.226.10">
    <property type="entry name" value="2-enoyl-CoA Hydratase, Chain A, domain 1"/>
    <property type="match status" value="1"/>
</dbReference>
<evidence type="ECO:0000313" key="4">
    <source>
        <dbReference type="EMBL" id="KAK4495751.1"/>
    </source>
</evidence>
<comment type="caution">
    <text evidence="4">The sequence shown here is derived from an EMBL/GenBank/DDBJ whole genome shotgun (WGS) entry which is preliminary data.</text>
</comment>
<feature type="compositionally biased region" description="Polar residues" evidence="3">
    <location>
        <begin position="94"/>
        <end position="103"/>
    </location>
</feature>
<dbReference type="EMBL" id="JAXOVC010000011">
    <property type="protein sequence ID" value="KAK4495751.1"/>
    <property type="molecule type" value="Genomic_DNA"/>
</dbReference>
<comment type="similarity">
    <text evidence="1">Belongs to the enoyl-CoA hydratase/isomerase family.</text>
</comment>
<dbReference type="InterPro" id="IPR001753">
    <property type="entry name" value="Enoyl-CoA_hydra/iso"/>
</dbReference>
<dbReference type="InterPro" id="IPR029045">
    <property type="entry name" value="ClpP/crotonase-like_dom_sf"/>
</dbReference>
<dbReference type="Gene3D" id="1.10.287.2460">
    <property type="match status" value="1"/>
</dbReference>
<proteinExistence type="inferred from homology"/>
<protein>
    <submittedName>
        <fullName evidence="4">Uncharacterized protein</fullName>
    </submittedName>
</protein>
<keyword evidence="2" id="KW-0843">Virulence</keyword>
<dbReference type="Proteomes" id="UP001305779">
    <property type="component" value="Unassembled WGS sequence"/>
</dbReference>
<feature type="region of interest" description="Disordered" evidence="3">
    <location>
        <begin position="92"/>
        <end position="118"/>
    </location>
</feature>
<dbReference type="PANTHER" id="PTHR43802">
    <property type="entry name" value="ENOYL-COA HYDRATASE"/>
    <property type="match status" value="1"/>
</dbReference>
<dbReference type="SUPFAM" id="SSF52096">
    <property type="entry name" value="ClpP/crotonase"/>
    <property type="match status" value="1"/>
</dbReference>
<name>A0ABR0E2V7_ZASCE</name>
<dbReference type="Pfam" id="PF00378">
    <property type="entry name" value="ECH_1"/>
    <property type="match status" value="1"/>
</dbReference>
<dbReference type="CDD" id="cd06558">
    <property type="entry name" value="crotonase-like"/>
    <property type="match status" value="1"/>
</dbReference>
<gene>
    <name evidence="4" type="ORF">PRZ48_013019</name>
</gene>
<dbReference type="NCBIfam" id="NF006108">
    <property type="entry name" value="PRK08259.1"/>
    <property type="match status" value="1"/>
</dbReference>
<evidence type="ECO:0000256" key="1">
    <source>
        <dbReference type="ARBA" id="ARBA00005254"/>
    </source>
</evidence>
<dbReference type="PANTHER" id="PTHR43802:SF1">
    <property type="entry name" value="IP11341P-RELATED"/>
    <property type="match status" value="1"/>
</dbReference>
<evidence type="ECO:0000256" key="2">
    <source>
        <dbReference type="ARBA" id="ARBA00023026"/>
    </source>
</evidence>